<keyword evidence="4" id="KW-1185">Reference proteome</keyword>
<gene>
    <name evidence="3" type="ORF">SAMN06297251_103128</name>
</gene>
<proteinExistence type="predicted"/>
<dbReference type="EMBL" id="FWXR01000003">
    <property type="protein sequence ID" value="SMC51789.1"/>
    <property type="molecule type" value="Genomic_DNA"/>
</dbReference>
<feature type="transmembrane region" description="Helical" evidence="2">
    <location>
        <begin position="14"/>
        <end position="33"/>
    </location>
</feature>
<keyword evidence="2" id="KW-1133">Transmembrane helix</keyword>
<keyword evidence="2" id="KW-0812">Transmembrane</keyword>
<dbReference type="AlphaFoldDB" id="A0A1W1ZTJ8"/>
<evidence type="ECO:0000256" key="2">
    <source>
        <dbReference type="SAM" id="Phobius"/>
    </source>
</evidence>
<evidence type="ECO:0000256" key="1">
    <source>
        <dbReference type="SAM" id="MobiDB-lite"/>
    </source>
</evidence>
<feature type="region of interest" description="Disordered" evidence="1">
    <location>
        <begin position="89"/>
        <end position="111"/>
    </location>
</feature>
<sequence>MASTSSRPSDRDRFVALVLWMHGLSAGDIALFLGRTRKSALSLCQKAPYPPRASMTLAERQAALDELRLVRAAESGEFVDGGMLPDRVFTPRPLNGNQTIGSRTDQRLSVG</sequence>
<reference evidence="3 4" key="1">
    <citation type="submission" date="2017-04" db="EMBL/GenBank/DDBJ databases">
        <authorList>
            <person name="Afonso C.L."/>
            <person name="Miller P.J."/>
            <person name="Scott M.A."/>
            <person name="Spackman E."/>
            <person name="Goraichik I."/>
            <person name="Dimitrov K.M."/>
            <person name="Suarez D.L."/>
            <person name="Swayne D.E."/>
        </authorList>
    </citation>
    <scope>NUCLEOTIDE SEQUENCE [LARGE SCALE GENOMIC DNA]</scope>
    <source>
        <strain evidence="3 4">CGMCC 1.10972</strain>
    </source>
</reference>
<organism evidence="3 4">
    <name type="scientific">Fulvimarina manganoxydans</name>
    <dbReference type="NCBI Taxonomy" id="937218"/>
    <lineage>
        <taxon>Bacteria</taxon>
        <taxon>Pseudomonadati</taxon>
        <taxon>Pseudomonadota</taxon>
        <taxon>Alphaproteobacteria</taxon>
        <taxon>Hyphomicrobiales</taxon>
        <taxon>Aurantimonadaceae</taxon>
        <taxon>Fulvimarina</taxon>
    </lineage>
</organism>
<name>A0A1W1ZTJ8_9HYPH</name>
<protein>
    <submittedName>
        <fullName evidence="3">Uncharacterized protein</fullName>
    </submittedName>
</protein>
<keyword evidence="2" id="KW-0472">Membrane</keyword>
<evidence type="ECO:0000313" key="4">
    <source>
        <dbReference type="Proteomes" id="UP000192656"/>
    </source>
</evidence>
<accession>A0A1W1ZTJ8</accession>
<dbReference type="Proteomes" id="UP000192656">
    <property type="component" value="Unassembled WGS sequence"/>
</dbReference>
<evidence type="ECO:0000313" key="3">
    <source>
        <dbReference type="EMBL" id="SMC51789.1"/>
    </source>
</evidence>